<sequence>MDLDTEGEREKEPAAQTKQQLITLAIHHTHNDDHDEDQLARFISLPEPVHHRYPPSSPTRTSIENNRNNNSSNNRPASPSTSLQRMPTEPPLARLAPSRSLQEHDTATVSNDFDSEIARQVEVIRKERQSRRIEHLHESIDSTTHNNLTYEPPLNPSSTQLNNRDDYLPL</sequence>
<name>A0A2S4VLH1_9BASI</name>
<gene>
    <name evidence="2" type="ORF">PSHT_08802</name>
</gene>
<dbReference type="VEuPathDB" id="FungiDB:PSHT_08802"/>
<evidence type="ECO:0000313" key="2">
    <source>
        <dbReference type="EMBL" id="POW10386.1"/>
    </source>
</evidence>
<comment type="caution">
    <text evidence="2">The sequence shown here is derived from an EMBL/GenBank/DDBJ whole genome shotgun (WGS) entry which is preliminary data.</text>
</comment>
<dbReference type="Proteomes" id="UP000238274">
    <property type="component" value="Unassembled WGS sequence"/>
</dbReference>
<accession>A0A2S4VLH1</accession>
<reference evidence="3" key="2">
    <citation type="journal article" date="2018" name="BMC Genomics">
        <title>Genomic insights into host adaptation between the wheat stripe rust pathogen (Puccinia striiformis f. sp. tritici) and the barley stripe rust pathogen (Puccinia striiformis f. sp. hordei).</title>
        <authorList>
            <person name="Xia C."/>
            <person name="Wang M."/>
            <person name="Yin C."/>
            <person name="Cornejo O.E."/>
            <person name="Hulbert S.H."/>
            <person name="Chen X."/>
        </authorList>
    </citation>
    <scope>NUCLEOTIDE SEQUENCE [LARGE SCALE GENOMIC DNA]</scope>
    <source>
        <strain evidence="3">93TX-2</strain>
    </source>
</reference>
<evidence type="ECO:0000313" key="3">
    <source>
        <dbReference type="Proteomes" id="UP000238274"/>
    </source>
</evidence>
<feature type="compositionally biased region" description="Polar residues" evidence="1">
    <location>
        <begin position="76"/>
        <end position="85"/>
    </location>
</feature>
<protein>
    <submittedName>
        <fullName evidence="2">Uncharacterized protein</fullName>
    </submittedName>
</protein>
<proteinExistence type="predicted"/>
<reference evidence="2 3" key="1">
    <citation type="submission" date="2017-12" db="EMBL/GenBank/DDBJ databases">
        <title>Gene loss provides genomic basis for host adaptation in cereal stripe rust fungi.</title>
        <authorList>
            <person name="Xia C."/>
        </authorList>
    </citation>
    <scope>NUCLEOTIDE SEQUENCE [LARGE SCALE GENOMIC DNA]</scope>
    <source>
        <strain evidence="2 3">93TX-2</strain>
    </source>
</reference>
<keyword evidence="3" id="KW-1185">Reference proteome</keyword>
<evidence type="ECO:0000256" key="1">
    <source>
        <dbReference type="SAM" id="MobiDB-lite"/>
    </source>
</evidence>
<reference evidence="3" key="3">
    <citation type="journal article" date="2018" name="Mol. Plant Microbe Interact.">
        <title>Genome sequence resources for the wheat stripe rust pathogen (Puccinia striiformis f. sp. tritici) and the barley stripe rust pathogen (Puccinia striiformis f. sp. hordei).</title>
        <authorList>
            <person name="Xia C."/>
            <person name="Wang M."/>
            <person name="Yin C."/>
            <person name="Cornejo O.E."/>
            <person name="Hulbert S.H."/>
            <person name="Chen X."/>
        </authorList>
    </citation>
    <scope>NUCLEOTIDE SEQUENCE [LARGE SCALE GENOMIC DNA]</scope>
    <source>
        <strain evidence="3">93TX-2</strain>
    </source>
</reference>
<feature type="region of interest" description="Disordered" evidence="1">
    <location>
        <begin position="136"/>
        <end position="170"/>
    </location>
</feature>
<dbReference type="EMBL" id="PKSM01000119">
    <property type="protein sequence ID" value="POW10386.1"/>
    <property type="molecule type" value="Genomic_DNA"/>
</dbReference>
<feature type="compositionally biased region" description="Low complexity" evidence="1">
    <location>
        <begin position="65"/>
        <end position="75"/>
    </location>
</feature>
<organism evidence="2 3">
    <name type="scientific">Puccinia striiformis</name>
    <dbReference type="NCBI Taxonomy" id="27350"/>
    <lineage>
        <taxon>Eukaryota</taxon>
        <taxon>Fungi</taxon>
        <taxon>Dikarya</taxon>
        <taxon>Basidiomycota</taxon>
        <taxon>Pucciniomycotina</taxon>
        <taxon>Pucciniomycetes</taxon>
        <taxon>Pucciniales</taxon>
        <taxon>Pucciniaceae</taxon>
        <taxon>Puccinia</taxon>
    </lineage>
</organism>
<dbReference type="AlphaFoldDB" id="A0A2S4VLH1"/>
<feature type="region of interest" description="Disordered" evidence="1">
    <location>
        <begin position="47"/>
        <end position="113"/>
    </location>
</feature>